<feature type="region of interest" description="Disordered" evidence="1">
    <location>
        <begin position="1"/>
        <end position="29"/>
    </location>
</feature>
<reference evidence="2 3" key="1">
    <citation type="submission" date="2016-12" db="EMBL/GenBank/DDBJ databases">
        <title>The genomes of Aspergillus section Nigri reveals drivers in fungal speciation.</title>
        <authorList>
            <consortium name="DOE Joint Genome Institute"/>
            <person name="Vesth T.C."/>
            <person name="Nybo J."/>
            <person name="Theobald S."/>
            <person name="Brandl J."/>
            <person name="Frisvad J.C."/>
            <person name="Nielsen K.F."/>
            <person name="Lyhne E.K."/>
            <person name="Kogle M.E."/>
            <person name="Kuo A."/>
            <person name="Riley R."/>
            <person name="Clum A."/>
            <person name="Nolan M."/>
            <person name="Lipzen A."/>
            <person name="Salamov A."/>
            <person name="Henrissat B."/>
            <person name="Wiebenga A."/>
            <person name="De Vries R.P."/>
            <person name="Grigoriev I.V."/>
            <person name="Mortensen U.H."/>
            <person name="Andersen M.R."/>
            <person name="Baker S.E."/>
        </authorList>
    </citation>
    <scope>NUCLEOTIDE SEQUENCE [LARGE SCALE GENOMIC DNA]</scope>
    <source>
        <strain evidence="2 3">IBT 23096</strain>
    </source>
</reference>
<dbReference type="PANTHER" id="PTHR40788">
    <property type="entry name" value="CLR5 DOMAIN-CONTAINING PROTEIN-RELATED"/>
    <property type="match status" value="1"/>
</dbReference>
<dbReference type="AlphaFoldDB" id="A0A2I2FRX6"/>
<name>A0A2I2FRX6_9EURO</name>
<sequence>MSILTPTQQPASSTSDQDPSTTMGPADELLDLQRHQLVTQLLSAMEEPETTSATSPIMDLSDAVYRFDPFSEEAAKYDSDKNDDLINQINWEDPSSFFENLNLPRPLSYPSADEVRKESYERSTKVLSAWESLSKIVERHEDRIQKRWRQKSQPKRRQVLLAIWPDVPKMHRPDFHAFKRGLREEARDSYLWPYINLEDLEKPRPLLLFLNARGRQHPRSFVHADFNAQDLGHGSGVVRSAFLNLHTMMFTGGTTPETYGRLIPWGESMDNEAMRWASNGQGFHPGFGLLALEIQQRLYEFLLECCYQLLHDIPRESLIADFPVLPELTVKDEGDWTSLTAIAGDAPYRLPASLDLQSLEDLVDAKYSAAEDHLLALREDPGYFADVVNHYREHRQEILRDTNGKLHPTLNPYPHTLFWNRVLQNVVAEAYLGLETWDSLRALLTNLRQLQSKYADRISPEKDLPKEFYDELVKVRYFLEQLTSGPVGQLKAAVPASPPLRSLFEREPQIPGTSKMRVSSRPHRTMTDAQSELLWILETLWGDSRILQLAGRKTLMDILDRLVQSDPKNRDLISSRVAIIVSDLSVLSECLYQIELYHPSAATFESGFAGRSEEIRKAYAAMVRGWEKFLIPFEGTRLGDIGAPEKDLFYYPVEKRRNKQNVELMQFAERNLDAFWAVVDRHIPVKRGITRRNATYLALSRISGKLQRTADWVEPAKKPSQKKPFDQNVADRQFELEYRSEKTTDSSAPTGPKKKQKARGKAAVSETPVEPEPGLPPQVDTQPTFHVDKRSLKVFPTLFFQPSQTAQPGEVARNDFLYAMGGTAFSVQKLYGSVWQFTPRNLDVERSIQFHEPHPVAKIPFQYARRIGRRLSRTYGWHGGMFPPV</sequence>
<gene>
    <name evidence="2" type="ORF">P170DRAFT_514616</name>
</gene>
<feature type="region of interest" description="Disordered" evidence="1">
    <location>
        <begin position="737"/>
        <end position="781"/>
    </location>
</feature>
<dbReference type="PANTHER" id="PTHR40788:SF2">
    <property type="entry name" value="CLR5 DOMAIN-CONTAINING PROTEIN"/>
    <property type="match status" value="1"/>
</dbReference>
<evidence type="ECO:0000313" key="2">
    <source>
        <dbReference type="EMBL" id="PLB43388.1"/>
    </source>
</evidence>
<dbReference type="GeneID" id="36562933"/>
<evidence type="ECO:0000313" key="3">
    <source>
        <dbReference type="Proteomes" id="UP000234275"/>
    </source>
</evidence>
<dbReference type="STRING" id="1392250.A0A2I2FRX6"/>
<organism evidence="2 3">
    <name type="scientific">Aspergillus steynii IBT 23096</name>
    <dbReference type="NCBI Taxonomy" id="1392250"/>
    <lineage>
        <taxon>Eukaryota</taxon>
        <taxon>Fungi</taxon>
        <taxon>Dikarya</taxon>
        <taxon>Ascomycota</taxon>
        <taxon>Pezizomycotina</taxon>
        <taxon>Eurotiomycetes</taxon>
        <taxon>Eurotiomycetidae</taxon>
        <taxon>Eurotiales</taxon>
        <taxon>Aspergillaceae</taxon>
        <taxon>Aspergillus</taxon>
        <taxon>Aspergillus subgen. Circumdati</taxon>
    </lineage>
</organism>
<keyword evidence="3" id="KW-1185">Reference proteome</keyword>
<dbReference type="OrthoDB" id="2922289at2759"/>
<dbReference type="RefSeq" id="XP_024698690.1">
    <property type="nucleotide sequence ID" value="XM_024855227.1"/>
</dbReference>
<accession>A0A2I2FRX6</accession>
<feature type="compositionally biased region" description="Polar residues" evidence="1">
    <location>
        <begin position="1"/>
        <end position="23"/>
    </location>
</feature>
<comment type="caution">
    <text evidence="2">The sequence shown here is derived from an EMBL/GenBank/DDBJ whole genome shotgun (WGS) entry which is preliminary data.</text>
</comment>
<dbReference type="Proteomes" id="UP000234275">
    <property type="component" value="Unassembled WGS sequence"/>
</dbReference>
<proteinExistence type="predicted"/>
<protein>
    <submittedName>
        <fullName evidence="2">Uncharacterized protein</fullName>
    </submittedName>
</protein>
<evidence type="ECO:0000256" key="1">
    <source>
        <dbReference type="SAM" id="MobiDB-lite"/>
    </source>
</evidence>
<dbReference type="EMBL" id="MSFO01000011">
    <property type="protein sequence ID" value="PLB43388.1"/>
    <property type="molecule type" value="Genomic_DNA"/>
</dbReference>
<dbReference type="VEuPathDB" id="FungiDB:P170DRAFT_514616"/>